<dbReference type="AlphaFoldDB" id="A0AAV1I4K1"/>
<feature type="region of interest" description="Disordered" evidence="1">
    <location>
        <begin position="93"/>
        <end position="207"/>
    </location>
</feature>
<dbReference type="PROSITE" id="PS50013">
    <property type="entry name" value="CHROMO_2"/>
    <property type="match status" value="1"/>
</dbReference>
<dbReference type="Pfam" id="PF00385">
    <property type="entry name" value="Chromo"/>
    <property type="match status" value="1"/>
</dbReference>
<dbReference type="SUPFAM" id="SSF54160">
    <property type="entry name" value="Chromo domain-like"/>
    <property type="match status" value="1"/>
</dbReference>
<feature type="compositionally biased region" description="Basic residues" evidence="1">
    <location>
        <begin position="123"/>
        <end position="132"/>
    </location>
</feature>
<feature type="compositionally biased region" description="Basic and acidic residues" evidence="1">
    <location>
        <begin position="161"/>
        <end position="170"/>
    </location>
</feature>
<evidence type="ECO:0000259" key="2">
    <source>
        <dbReference type="PROSITE" id="PS50013"/>
    </source>
</evidence>
<feature type="compositionally biased region" description="Low complexity" evidence="1">
    <location>
        <begin position="93"/>
        <end position="104"/>
    </location>
</feature>
<evidence type="ECO:0000313" key="4">
    <source>
        <dbReference type="Proteomes" id="UP001314263"/>
    </source>
</evidence>
<gene>
    <name evidence="3" type="ORF">CVIRNUC_004909</name>
</gene>
<feature type="compositionally biased region" description="Low complexity" evidence="1">
    <location>
        <begin position="173"/>
        <end position="184"/>
    </location>
</feature>
<feature type="compositionally biased region" description="Basic and acidic residues" evidence="1">
    <location>
        <begin position="14"/>
        <end position="23"/>
    </location>
</feature>
<feature type="region of interest" description="Disordered" evidence="1">
    <location>
        <begin position="1"/>
        <end position="23"/>
    </location>
</feature>
<feature type="compositionally biased region" description="Basic residues" evidence="1">
    <location>
        <begin position="190"/>
        <end position="206"/>
    </location>
</feature>
<name>A0AAV1I4K1_9CHLO</name>
<sequence length="317" mass="35022">MGAVLSRTTGSGEVGRDDKEYEPLQRIIERDLDMDITRELPAQLQTNELVEESSEVPSPTTPERRPHADAREAPAALSEAAAEALERYKRSAAAAATAAEQQAASGMGNTQMQAANDQLPLPKRGRPRKPSRKTGEQPAAAEEAQKSLKRKAQAAPPIDEPGERLPRKDACSAPGAPEQAAQAASVGNGQKHRSAATPGRKRHRRSTAYWSYPAAALSRDDAPTERWVHCPDGRSYPSSFTYEEGDIPLESYKGKTDDSALYEVDFIIDERRHGNTRNFRVKWKGFEMNPEEWIPYKNLGECEAMDVWEKRLGIVDA</sequence>
<feature type="region of interest" description="Disordered" evidence="1">
    <location>
        <begin position="43"/>
        <end position="79"/>
    </location>
</feature>
<dbReference type="Proteomes" id="UP001314263">
    <property type="component" value="Unassembled WGS sequence"/>
</dbReference>
<feature type="domain" description="Chromo" evidence="2">
    <location>
        <begin position="262"/>
        <end position="317"/>
    </location>
</feature>
<reference evidence="3 4" key="1">
    <citation type="submission" date="2023-10" db="EMBL/GenBank/DDBJ databases">
        <authorList>
            <person name="Maclean D."/>
            <person name="Macfadyen A."/>
        </authorList>
    </citation>
    <scope>NUCLEOTIDE SEQUENCE [LARGE SCALE GENOMIC DNA]</scope>
</reference>
<keyword evidence="4" id="KW-1185">Reference proteome</keyword>
<evidence type="ECO:0000313" key="3">
    <source>
        <dbReference type="EMBL" id="CAK0779997.1"/>
    </source>
</evidence>
<protein>
    <recommendedName>
        <fullName evidence="2">Chromo domain-containing protein</fullName>
    </recommendedName>
</protein>
<feature type="compositionally biased region" description="Polar residues" evidence="1">
    <location>
        <begin position="107"/>
        <end position="116"/>
    </location>
</feature>
<dbReference type="InterPro" id="IPR016197">
    <property type="entry name" value="Chromo-like_dom_sf"/>
</dbReference>
<evidence type="ECO:0000256" key="1">
    <source>
        <dbReference type="SAM" id="MobiDB-lite"/>
    </source>
</evidence>
<accession>A0AAV1I4K1</accession>
<dbReference type="EMBL" id="CAUYUE010000006">
    <property type="protein sequence ID" value="CAK0779997.1"/>
    <property type="molecule type" value="Genomic_DNA"/>
</dbReference>
<feature type="compositionally biased region" description="Basic and acidic residues" evidence="1">
    <location>
        <begin position="62"/>
        <end position="72"/>
    </location>
</feature>
<dbReference type="InterPro" id="IPR000953">
    <property type="entry name" value="Chromo/chromo_shadow_dom"/>
</dbReference>
<dbReference type="InterPro" id="IPR023780">
    <property type="entry name" value="Chromo_domain"/>
</dbReference>
<organism evidence="3 4">
    <name type="scientific">Coccomyxa viridis</name>
    <dbReference type="NCBI Taxonomy" id="1274662"/>
    <lineage>
        <taxon>Eukaryota</taxon>
        <taxon>Viridiplantae</taxon>
        <taxon>Chlorophyta</taxon>
        <taxon>core chlorophytes</taxon>
        <taxon>Trebouxiophyceae</taxon>
        <taxon>Trebouxiophyceae incertae sedis</taxon>
        <taxon>Coccomyxaceae</taxon>
        <taxon>Coccomyxa</taxon>
    </lineage>
</organism>
<proteinExistence type="predicted"/>
<comment type="caution">
    <text evidence="3">The sequence shown here is derived from an EMBL/GenBank/DDBJ whole genome shotgun (WGS) entry which is preliminary data.</text>
</comment>
<feature type="compositionally biased region" description="Polar residues" evidence="1">
    <location>
        <begin position="1"/>
        <end position="11"/>
    </location>
</feature>
<dbReference type="Gene3D" id="2.40.50.40">
    <property type="match status" value="1"/>
</dbReference>